<comment type="caution">
    <text evidence="1">The sequence shown here is derived from an EMBL/GenBank/DDBJ whole genome shotgun (WGS) entry which is preliminary data.</text>
</comment>
<proteinExistence type="predicted"/>
<protein>
    <submittedName>
        <fullName evidence="1">Uncharacterized protein</fullName>
    </submittedName>
</protein>
<dbReference type="Proteomes" id="UP001187192">
    <property type="component" value="Unassembled WGS sequence"/>
</dbReference>
<sequence length="62" mass="7458">MKGGIAAEIRGERGRESCERERREESRWRRWVLRERLEVKENEVREKMSSLLQNVDSTTELP</sequence>
<dbReference type="EMBL" id="BTGU01000075">
    <property type="protein sequence ID" value="GMN58038.1"/>
    <property type="molecule type" value="Genomic_DNA"/>
</dbReference>
<accession>A0AA88IUM7</accession>
<organism evidence="1 2">
    <name type="scientific">Ficus carica</name>
    <name type="common">Common fig</name>
    <dbReference type="NCBI Taxonomy" id="3494"/>
    <lineage>
        <taxon>Eukaryota</taxon>
        <taxon>Viridiplantae</taxon>
        <taxon>Streptophyta</taxon>
        <taxon>Embryophyta</taxon>
        <taxon>Tracheophyta</taxon>
        <taxon>Spermatophyta</taxon>
        <taxon>Magnoliopsida</taxon>
        <taxon>eudicotyledons</taxon>
        <taxon>Gunneridae</taxon>
        <taxon>Pentapetalae</taxon>
        <taxon>rosids</taxon>
        <taxon>fabids</taxon>
        <taxon>Rosales</taxon>
        <taxon>Moraceae</taxon>
        <taxon>Ficeae</taxon>
        <taxon>Ficus</taxon>
    </lineage>
</organism>
<evidence type="ECO:0000313" key="1">
    <source>
        <dbReference type="EMBL" id="GMN58038.1"/>
    </source>
</evidence>
<name>A0AA88IUM7_FICCA</name>
<reference evidence="1" key="1">
    <citation type="submission" date="2023-07" db="EMBL/GenBank/DDBJ databases">
        <title>draft genome sequence of fig (Ficus carica).</title>
        <authorList>
            <person name="Takahashi T."/>
            <person name="Nishimura K."/>
        </authorList>
    </citation>
    <scope>NUCLEOTIDE SEQUENCE</scope>
</reference>
<gene>
    <name evidence="1" type="ORF">TIFTF001_027143</name>
</gene>
<keyword evidence="2" id="KW-1185">Reference proteome</keyword>
<evidence type="ECO:0000313" key="2">
    <source>
        <dbReference type="Proteomes" id="UP001187192"/>
    </source>
</evidence>
<dbReference type="AlphaFoldDB" id="A0AA88IUM7"/>